<gene>
    <name evidence="1" type="ORF">GCM10007874_08490</name>
</gene>
<evidence type="ECO:0000313" key="1">
    <source>
        <dbReference type="EMBL" id="GLS17834.1"/>
    </source>
</evidence>
<dbReference type="Proteomes" id="UP001156882">
    <property type="component" value="Unassembled WGS sequence"/>
</dbReference>
<sequence length="130" mass="13833">MAHLYRQRIAALHESLQDQSVIAEAAAILRPLVESITLVPEAGTLAIVLRGDLAAMLRLATAKQNPAALQEFEALDRLLGPASKAVVAQRPNAKTPAFSGAGVLQGSLVAGARNTRFLRLVERHIPRLAA</sequence>
<comment type="caution">
    <text evidence="1">The sequence shown here is derived from an EMBL/GenBank/DDBJ whole genome shotgun (WGS) entry which is preliminary data.</text>
</comment>
<organism evidence="1 2">
    <name type="scientific">Labrys miyagiensis</name>
    <dbReference type="NCBI Taxonomy" id="346912"/>
    <lineage>
        <taxon>Bacteria</taxon>
        <taxon>Pseudomonadati</taxon>
        <taxon>Pseudomonadota</taxon>
        <taxon>Alphaproteobacteria</taxon>
        <taxon>Hyphomicrobiales</taxon>
        <taxon>Xanthobacteraceae</taxon>
        <taxon>Labrys</taxon>
    </lineage>
</organism>
<dbReference type="EMBL" id="BSPC01000006">
    <property type="protein sequence ID" value="GLS17834.1"/>
    <property type="molecule type" value="Genomic_DNA"/>
</dbReference>
<keyword evidence="2" id="KW-1185">Reference proteome</keyword>
<protein>
    <submittedName>
        <fullName evidence="1">Uncharacterized protein</fullName>
    </submittedName>
</protein>
<evidence type="ECO:0000313" key="2">
    <source>
        <dbReference type="Proteomes" id="UP001156882"/>
    </source>
</evidence>
<reference evidence="2" key="1">
    <citation type="journal article" date="2019" name="Int. J. Syst. Evol. Microbiol.">
        <title>The Global Catalogue of Microorganisms (GCM) 10K type strain sequencing project: providing services to taxonomists for standard genome sequencing and annotation.</title>
        <authorList>
            <consortium name="The Broad Institute Genomics Platform"/>
            <consortium name="The Broad Institute Genome Sequencing Center for Infectious Disease"/>
            <person name="Wu L."/>
            <person name="Ma J."/>
        </authorList>
    </citation>
    <scope>NUCLEOTIDE SEQUENCE [LARGE SCALE GENOMIC DNA]</scope>
    <source>
        <strain evidence="2">NBRC 101365</strain>
    </source>
</reference>
<accession>A0ABQ6CGK0</accession>
<proteinExistence type="predicted"/>
<name>A0ABQ6CGK0_9HYPH</name>